<evidence type="ECO:0000313" key="4">
    <source>
        <dbReference type="Proteomes" id="UP000192277"/>
    </source>
</evidence>
<sequence length="889" mass="94417">MRLPVLTLLSSVLFFFSANSQTWQPVGPDDFNEPAFDVSTSTAITMDASGHPYVAYRDGYTSIEHVRKFNGSTWEEVGNLNITLPSNFSEVSLSIDGAGVPYIAYGDASNKPTVKKYDGSNWVDVGTAAAMTGQVFSTIGCALGVTAAGIVYAAFSDLTTSNKLALRIFHPGTDWFDWIPGGGGATSSGAGVVSLAVDNSSNHYVAFSDGSKSGAISVMKFDPGLSLVGTSGFSSGSVSATSIALDASGTPYVAFADGGNSKKIAVKKYDGANWIDVGTPGFSIGEAQSITLKIDGSGNAYVLYCDLGNSNKTIVKKFDGSNWVNAGPDITTALNNSKQRMALDAAGNPYVFFIANNLFEQKAEVKELAGGTWTTIGTKGIEEDGTRYTKMVTNSNGTPYVVYQNWTTKKATVKKYDGSSWVPVGTPGFSANGVGYTTIAISPNNIPYVFYGDQVNGATVKKFDGSNWVDVGAPGFITSAMDNTNIIVDAGGTPYIAYRSVASNKINVQKFDGSNWVNVGPADFSAGTVTYISLVLDASGTPFVAYSDAGSSNIAMVKKFDGSNWVDVGTPAITSGSSSRNSLAFDGNGTLYAAYYDGSAMVKKFDGTTWADVGTVGSGVTNVMTMGIDRNNVPYVAYNLLSTIGMTVKKYDGSNWVTVGGTDICAGKTSGSANGFYLAFGNGNVPLLSYTNGSMYVKSFGLLTVLPLRLTAFNGRIEKGDGLLNWNTDNEINTQTFIVERSTDGRKYVTTGTIQAVNESGVHQYAFTDKQVNQLGFSIIYYRLKQVDIDGHSTYSRVLMLQVYKPANAVRCYPNPVTSETNLSITLEKAGTVQARIFDNQGNVIQAQHWALRAGTSSIPVNMSSLSKGVYYLEITGTTGKKQVRLVKL</sequence>
<keyword evidence="4" id="KW-1185">Reference proteome</keyword>
<accession>A0ABX3P389</accession>
<dbReference type="SUPFAM" id="SSF89372">
    <property type="entry name" value="Fucose-specific lectin"/>
    <property type="match status" value="4"/>
</dbReference>
<gene>
    <name evidence="3" type="ORF">A4D02_20835</name>
</gene>
<organism evidence="3 4">
    <name type="scientific">Niastella koreensis</name>
    <dbReference type="NCBI Taxonomy" id="354356"/>
    <lineage>
        <taxon>Bacteria</taxon>
        <taxon>Pseudomonadati</taxon>
        <taxon>Bacteroidota</taxon>
        <taxon>Chitinophagia</taxon>
        <taxon>Chitinophagales</taxon>
        <taxon>Chitinophagaceae</taxon>
        <taxon>Niastella</taxon>
    </lineage>
</organism>
<dbReference type="Pfam" id="PF18962">
    <property type="entry name" value="Por_Secre_tail"/>
    <property type="match status" value="1"/>
</dbReference>
<evidence type="ECO:0000313" key="3">
    <source>
        <dbReference type="EMBL" id="OQP54127.1"/>
    </source>
</evidence>
<dbReference type="NCBIfam" id="TIGR04183">
    <property type="entry name" value="Por_Secre_tail"/>
    <property type="match status" value="1"/>
</dbReference>
<comment type="caution">
    <text evidence="3">The sequence shown here is derived from an EMBL/GenBank/DDBJ whole genome shotgun (WGS) entry which is preliminary data.</text>
</comment>
<dbReference type="RefSeq" id="WP_014216529.1">
    <property type="nucleotide sequence ID" value="NZ_LWBO01000002.1"/>
</dbReference>
<evidence type="ECO:0000256" key="1">
    <source>
        <dbReference type="SAM" id="SignalP"/>
    </source>
</evidence>
<dbReference type="InterPro" id="IPR026444">
    <property type="entry name" value="Secre_tail"/>
</dbReference>
<dbReference type="Gene3D" id="2.120.10.70">
    <property type="entry name" value="Fucose-specific lectin"/>
    <property type="match status" value="2"/>
</dbReference>
<protein>
    <recommendedName>
        <fullName evidence="2">Secretion system C-terminal sorting domain-containing protein</fullName>
    </recommendedName>
</protein>
<keyword evidence="1" id="KW-0732">Signal</keyword>
<dbReference type="EMBL" id="LWBO01000002">
    <property type="protein sequence ID" value="OQP54127.1"/>
    <property type="molecule type" value="Genomic_DNA"/>
</dbReference>
<evidence type="ECO:0000259" key="2">
    <source>
        <dbReference type="Pfam" id="PF18962"/>
    </source>
</evidence>
<proteinExistence type="predicted"/>
<name>A0ABX3P389_9BACT</name>
<feature type="domain" description="Secretion system C-terminal sorting" evidence="2">
    <location>
        <begin position="813"/>
        <end position="883"/>
    </location>
</feature>
<reference evidence="3 4" key="1">
    <citation type="submission" date="2016-04" db="EMBL/GenBank/DDBJ databases">
        <authorList>
            <person name="Chen L."/>
            <person name="Zhuang W."/>
            <person name="Wang G."/>
        </authorList>
    </citation>
    <scope>NUCLEOTIDE SEQUENCE [LARGE SCALE GENOMIC DNA]</scope>
    <source>
        <strain evidence="4">GR20</strain>
    </source>
</reference>
<feature type="chain" id="PRO_5045146917" description="Secretion system C-terminal sorting domain-containing protein" evidence="1">
    <location>
        <begin position="21"/>
        <end position="889"/>
    </location>
</feature>
<feature type="signal peptide" evidence="1">
    <location>
        <begin position="1"/>
        <end position="20"/>
    </location>
</feature>
<dbReference type="Proteomes" id="UP000192277">
    <property type="component" value="Unassembled WGS sequence"/>
</dbReference>